<evidence type="ECO:0000313" key="11">
    <source>
        <dbReference type="EMBL" id="ADB14706.1"/>
    </source>
</evidence>
<comment type="similarity">
    <text evidence="2 7">Belongs to the concentrative nucleoside transporter (CNT) (TC 2.A.41) family.</text>
</comment>
<evidence type="ECO:0000259" key="8">
    <source>
        <dbReference type="Pfam" id="PF01773"/>
    </source>
</evidence>
<sequence length="405" mass="43701" precursor="true">MELRLISLMGLFVMMFLAWLMSSHKFRFPWRIAISGVVLQFLLATFVFHTTAGQTTFRLIGDFFTATLNFVDVGASFVFGDKFQDYFFAFKVLPTIIFFSSLMSVLYYLRVMQVLVKGMAYILQWTLRTSGAETLSAAANIFMGQTEAPLVVKPYIPLMTRSELNAVMVGGFSTISGSLLAVFAGMKIPVEHLVTASVISAPASLVIAKILVPETEEPKTLGQLKLDVPPMGTNVLEAAAIGASDGVKLAINVAAMLIAFLGLLAMIDKGISLTGGLLGYEWSLGLLFGYTFAPFAWLMGIESGDCFEAAELLGLKMVANEFVAYSKLQEWIAPGSDVQLSERSVMILTYALCGFSNFASIGIQIGGLGGMAPERQSELAQLGFRAMLGGTLACFMTACVAGILL</sequence>
<dbReference type="InterPro" id="IPR011642">
    <property type="entry name" value="Gate_dom"/>
</dbReference>
<keyword evidence="6 7" id="KW-0472">Membrane</keyword>
<keyword evidence="12" id="KW-1185">Reference proteome</keyword>
<dbReference type="KEGG" id="psl:Psta_0009"/>
<dbReference type="GO" id="GO:0005886">
    <property type="term" value="C:plasma membrane"/>
    <property type="evidence" value="ECO:0007669"/>
    <property type="project" value="UniProtKB-SubCell"/>
</dbReference>
<protein>
    <recommendedName>
        <fullName evidence="7">Nucleoside permease</fullName>
    </recommendedName>
</protein>
<organism evidence="11 12">
    <name type="scientific">Pirellula staleyi (strain ATCC 27377 / DSM 6068 / ICPB 4128)</name>
    <name type="common">Pirella staleyi</name>
    <dbReference type="NCBI Taxonomy" id="530564"/>
    <lineage>
        <taxon>Bacteria</taxon>
        <taxon>Pseudomonadati</taxon>
        <taxon>Planctomycetota</taxon>
        <taxon>Planctomycetia</taxon>
        <taxon>Pirellulales</taxon>
        <taxon>Pirellulaceae</taxon>
        <taxon>Pirellula</taxon>
    </lineage>
</organism>
<dbReference type="Pfam" id="PF01773">
    <property type="entry name" value="Nucleos_tra2_N"/>
    <property type="match status" value="1"/>
</dbReference>
<feature type="transmembrane region" description="Helical" evidence="7">
    <location>
        <begin position="5"/>
        <end position="22"/>
    </location>
</feature>
<evidence type="ECO:0000256" key="4">
    <source>
        <dbReference type="ARBA" id="ARBA00022692"/>
    </source>
</evidence>
<feature type="transmembrane region" description="Helical" evidence="7">
    <location>
        <begin position="382"/>
        <end position="404"/>
    </location>
</feature>
<dbReference type="InterPro" id="IPR008276">
    <property type="entry name" value="C_nuclsd_transpt"/>
</dbReference>
<evidence type="ECO:0000259" key="9">
    <source>
        <dbReference type="Pfam" id="PF07662"/>
    </source>
</evidence>
<feature type="transmembrane region" description="Helical" evidence="7">
    <location>
        <begin position="279"/>
        <end position="299"/>
    </location>
</feature>
<keyword evidence="5 7" id="KW-1133">Transmembrane helix</keyword>
<accession>D2QZE8</accession>
<evidence type="ECO:0000256" key="1">
    <source>
        <dbReference type="ARBA" id="ARBA00004651"/>
    </source>
</evidence>
<comment type="subcellular location">
    <subcellularLocation>
        <location evidence="1">Cell membrane</location>
        <topology evidence="1">Multi-pass membrane protein</topology>
    </subcellularLocation>
</comment>
<feature type="transmembrane region" description="Helical" evidence="7">
    <location>
        <begin position="86"/>
        <end position="109"/>
    </location>
</feature>
<feature type="transmembrane region" description="Helical" evidence="7">
    <location>
        <begin position="347"/>
        <end position="370"/>
    </location>
</feature>
<feature type="transmembrane region" description="Helical" evidence="7">
    <location>
        <begin position="164"/>
        <end position="186"/>
    </location>
</feature>
<dbReference type="eggNOG" id="COG1972">
    <property type="taxonomic scope" value="Bacteria"/>
</dbReference>
<feature type="transmembrane region" description="Helical" evidence="7">
    <location>
        <begin position="249"/>
        <end position="267"/>
    </location>
</feature>
<dbReference type="InterPro" id="IPR011657">
    <property type="entry name" value="CNT_C_dom"/>
</dbReference>
<dbReference type="HOGENOM" id="CLU_016813_4_2_0"/>
<evidence type="ECO:0000256" key="7">
    <source>
        <dbReference type="RuleBase" id="RU362018"/>
    </source>
</evidence>
<reference evidence="11 12" key="1">
    <citation type="journal article" date="2009" name="Stand. Genomic Sci.">
        <title>Complete genome sequence of Pirellula staleyi type strain (ATCC 27377).</title>
        <authorList>
            <person name="Clum A."/>
            <person name="Tindall B.J."/>
            <person name="Sikorski J."/>
            <person name="Ivanova N."/>
            <person name="Mavrommatis K."/>
            <person name="Lucas S."/>
            <person name="Glavina del Rio T."/>
            <person name="Nolan M."/>
            <person name="Chen F."/>
            <person name="Tice H."/>
            <person name="Pitluck S."/>
            <person name="Cheng J.F."/>
            <person name="Chertkov O."/>
            <person name="Brettin T."/>
            <person name="Han C."/>
            <person name="Detter J.C."/>
            <person name="Kuske C."/>
            <person name="Bruce D."/>
            <person name="Goodwin L."/>
            <person name="Ovchinikova G."/>
            <person name="Pati A."/>
            <person name="Mikhailova N."/>
            <person name="Chen A."/>
            <person name="Palaniappan K."/>
            <person name="Land M."/>
            <person name="Hauser L."/>
            <person name="Chang Y.J."/>
            <person name="Jeffries C.D."/>
            <person name="Chain P."/>
            <person name="Rohde M."/>
            <person name="Goker M."/>
            <person name="Bristow J."/>
            <person name="Eisen J.A."/>
            <person name="Markowitz V."/>
            <person name="Hugenholtz P."/>
            <person name="Kyrpides N.C."/>
            <person name="Klenk H.P."/>
            <person name="Lapidus A."/>
        </authorList>
    </citation>
    <scope>NUCLEOTIDE SEQUENCE [LARGE SCALE GENOMIC DNA]</scope>
    <source>
        <strain evidence="12">ATCC 27377 / DSM 6068 / ICPB 4128</strain>
    </source>
</reference>
<dbReference type="PANTHER" id="PTHR10590">
    <property type="entry name" value="SODIUM/NUCLEOSIDE COTRANSPORTER"/>
    <property type="match status" value="1"/>
</dbReference>
<keyword evidence="3" id="KW-1003">Cell membrane</keyword>
<keyword evidence="4 7" id="KW-0812">Transmembrane</keyword>
<dbReference type="Pfam" id="PF07662">
    <property type="entry name" value="Nucleos_tra2_C"/>
    <property type="match status" value="1"/>
</dbReference>
<dbReference type="EMBL" id="CP001848">
    <property type="protein sequence ID" value="ADB14706.1"/>
    <property type="molecule type" value="Genomic_DNA"/>
</dbReference>
<dbReference type="InterPro" id="IPR018270">
    <property type="entry name" value="C_nuclsd_transpt_met_bac"/>
</dbReference>
<dbReference type="STRING" id="530564.Psta_0009"/>
<feature type="domain" description="Concentrative nucleoside transporter C-terminal" evidence="9">
    <location>
        <begin position="192"/>
        <end position="402"/>
    </location>
</feature>
<feature type="domain" description="Concentrative nucleoside transporter N-terminal" evidence="8">
    <location>
        <begin position="9"/>
        <end position="81"/>
    </location>
</feature>
<proteinExistence type="inferred from homology"/>
<evidence type="ECO:0000259" key="10">
    <source>
        <dbReference type="Pfam" id="PF07670"/>
    </source>
</evidence>
<dbReference type="NCBIfam" id="TIGR00804">
    <property type="entry name" value="nupC"/>
    <property type="match status" value="1"/>
</dbReference>
<dbReference type="PANTHER" id="PTHR10590:SF4">
    <property type="entry name" value="SOLUTE CARRIER FAMILY 28 MEMBER 3"/>
    <property type="match status" value="1"/>
</dbReference>
<dbReference type="Proteomes" id="UP000001887">
    <property type="component" value="Chromosome"/>
</dbReference>
<gene>
    <name evidence="11" type="ordered locus">Psta_0009</name>
</gene>
<feature type="transmembrane region" description="Helical" evidence="7">
    <location>
        <begin position="28"/>
        <end position="48"/>
    </location>
</feature>
<name>D2QZE8_PIRSD</name>
<keyword evidence="7" id="KW-0813">Transport</keyword>
<dbReference type="OrthoDB" id="9766455at2"/>
<evidence type="ECO:0000256" key="6">
    <source>
        <dbReference type="ARBA" id="ARBA00023136"/>
    </source>
</evidence>
<dbReference type="GO" id="GO:0005415">
    <property type="term" value="F:nucleoside:sodium symporter activity"/>
    <property type="evidence" value="ECO:0007669"/>
    <property type="project" value="TreeGrafter"/>
</dbReference>
<dbReference type="Pfam" id="PF07670">
    <property type="entry name" value="Gate"/>
    <property type="match status" value="1"/>
</dbReference>
<evidence type="ECO:0000256" key="3">
    <source>
        <dbReference type="ARBA" id="ARBA00022475"/>
    </source>
</evidence>
<feature type="domain" description="Nucleoside transporter/FeoB GTPase Gate" evidence="10">
    <location>
        <begin position="89"/>
        <end position="186"/>
    </location>
</feature>
<evidence type="ECO:0000256" key="5">
    <source>
        <dbReference type="ARBA" id="ARBA00022989"/>
    </source>
</evidence>
<evidence type="ECO:0000256" key="2">
    <source>
        <dbReference type="ARBA" id="ARBA00009033"/>
    </source>
</evidence>
<dbReference type="InterPro" id="IPR002668">
    <property type="entry name" value="CNT_N_dom"/>
</dbReference>
<evidence type="ECO:0000313" key="12">
    <source>
        <dbReference type="Proteomes" id="UP000001887"/>
    </source>
</evidence>
<dbReference type="AlphaFoldDB" id="D2QZE8"/>